<dbReference type="InterPro" id="IPR009057">
    <property type="entry name" value="Homeodomain-like_sf"/>
</dbReference>
<proteinExistence type="predicted"/>
<dbReference type="GO" id="GO:0003700">
    <property type="term" value="F:DNA-binding transcription factor activity"/>
    <property type="evidence" value="ECO:0007669"/>
    <property type="project" value="InterPro"/>
</dbReference>
<accession>A0A099KLZ2</accession>
<dbReference type="PANTHER" id="PTHR47893">
    <property type="entry name" value="REGULATORY PROTEIN PCHR"/>
    <property type="match status" value="1"/>
</dbReference>
<dbReference type="EMBL" id="JQEC01000046">
    <property type="protein sequence ID" value="KGJ90603.1"/>
    <property type="molecule type" value="Genomic_DNA"/>
</dbReference>
<dbReference type="InterPro" id="IPR018062">
    <property type="entry name" value="HTH_AraC-typ_CS"/>
</dbReference>
<evidence type="ECO:0000313" key="6">
    <source>
        <dbReference type="Proteomes" id="UP000029868"/>
    </source>
</evidence>
<dbReference type="Gene3D" id="1.10.10.60">
    <property type="entry name" value="Homeodomain-like"/>
    <property type="match status" value="2"/>
</dbReference>
<evidence type="ECO:0000256" key="1">
    <source>
        <dbReference type="ARBA" id="ARBA00023015"/>
    </source>
</evidence>
<dbReference type="Proteomes" id="UP000029868">
    <property type="component" value="Unassembled WGS sequence"/>
</dbReference>
<dbReference type="GO" id="GO:0043565">
    <property type="term" value="F:sequence-specific DNA binding"/>
    <property type="evidence" value="ECO:0007669"/>
    <property type="project" value="InterPro"/>
</dbReference>
<sequence length="392" mass="43840">MNVSASASQISRNDLTRNNLSISEVPSDKLSEIELTRNKCSMSQASFNDLPININSQAFSSLISSSGFINKLVVNDNKNNLMNGHFFHNELFSGLSIHGGDVVESSDAISSTQLPASLSLNILFHGKVNFCLGNKAYELNAGHAKSTKNSVAATCALSVLATSDLLSRKMTTGQAVKKVNLFVKRAWLEKRCTDVQSKVLLKKLFSNHTALYQWQDNVTFTSLAQKLLDLPTESSLQIDLLKEQMALTLLNELLAILPDKIDQPQPPLTDNKNLWLNKERHQLKKKANIERYIEQELENVITLPAIAKHFALSVSSLQRYFKQTYKLTITEYIRQQRLDKAKIAITIKELSISEAGYQAGYNHVSNFTSAFKKQFGITPANLLKLHQKITQQ</sequence>
<dbReference type="SMART" id="SM00342">
    <property type="entry name" value="HTH_ARAC"/>
    <property type="match status" value="1"/>
</dbReference>
<keyword evidence="1" id="KW-0805">Transcription regulation</keyword>
<dbReference type="PANTHER" id="PTHR47893:SF1">
    <property type="entry name" value="REGULATORY PROTEIN PCHR"/>
    <property type="match status" value="1"/>
</dbReference>
<dbReference type="RefSeq" id="WP_033083511.1">
    <property type="nucleotide sequence ID" value="NZ_JQEC01000046.1"/>
</dbReference>
<dbReference type="Pfam" id="PF12833">
    <property type="entry name" value="HTH_18"/>
    <property type="match status" value="1"/>
</dbReference>
<dbReference type="OrthoDB" id="34150at2"/>
<dbReference type="PROSITE" id="PS01124">
    <property type="entry name" value="HTH_ARAC_FAMILY_2"/>
    <property type="match status" value="1"/>
</dbReference>
<gene>
    <name evidence="5" type="ORF">GAB14E_3603</name>
</gene>
<dbReference type="PROSITE" id="PS00041">
    <property type="entry name" value="HTH_ARAC_FAMILY_1"/>
    <property type="match status" value="1"/>
</dbReference>
<evidence type="ECO:0000259" key="4">
    <source>
        <dbReference type="PROSITE" id="PS01124"/>
    </source>
</evidence>
<evidence type="ECO:0000313" key="5">
    <source>
        <dbReference type="EMBL" id="KGJ90603.1"/>
    </source>
</evidence>
<name>A0A099KLZ2_COLPS</name>
<keyword evidence="2" id="KW-0238">DNA-binding</keyword>
<dbReference type="InterPro" id="IPR053142">
    <property type="entry name" value="PchR_regulatory_protein"/>
</dbReference>
<feature type="domain" description="HTH araC/xylS-type" evidence="4">
    <location>
        <begin position="287"/>
        <end position="385"/>
    </location>
</feature>
<comment type="caution">
    <text evidence="5">The sequence shown here is derived from an EMBL/GenBank/DDBJ whole genome shotgun (WGS) entry which is preliminary data.</text>
</comment>
<dbReference type="PATRIC" id="fig|28229.3.peg.3525"/>
<protein>
    <submittedName>
        <fullName evidence="5">Transcriptional regulator with only HTH domain, AraC family</fullName>
    </submittedName>
</protein>
<dbReference type="AlphaFoldDB" id="A0A099KLZ2"/>
<evidence type="ECO:0000256" key="3">
    <source>
        <dbReference type="ARBA" id="ARBA00023163"/>
    </source>
</evidence>
<dbReference type="SUPFAM" id="SSF46689">
    <property type="entry name" value="Homeodomain-like"/>
    <property type="match status" value="2"/>
</dbReference>
<reference evidence="5 6" key="1">
    <citation type="submission" date="2014-08" db="EMBL/GenBank/DDBJ databases">
        <title>Genomic and Phenotypic Diversity of Colwellia psychrerythraea strains from Disparate Marine Basins.</title>
        <authorList>
            <person name="Techtmann S.M."/>
            <person name="Stelling S.C."/>
            <person name="Utturkar S.M."/>
            <person name="Alshibli N."/>
            <person name="Harris A."/>
            <person name="Brown S.D."/>
            <person name="Hazen T.C."/>
        </authorList>
    </citation>
    <scope>NUCLEOTIDE SEQUENCE [LARGE SCALE GENOMIC DNA]</scope>
    <source>
        <strain evidence="5 6">GAB14E</strain>
    </source>
</reference>
<organism evidence="5 6">
    <name type="scientific">Colwellia psychrerythraea</name>
    <name type="common">Vibrio psychroerythus</name>
    <dbReference type="NCBI Taxonomy" id="28229"/>
    <lineage>
        <taxon>Bacteria</taxon>
        <taxon>Pseudomonadati</taxon>
        <taxon>Pseudomonadota</taxon>
        <taxon>Gammaproteobacteria</taxon>
        <taxon>Alteromonadales</taxon>
        <taxon>Colwelliaceae</taxon>
        <taxon>Colwellia</taxon>
    </lineage>
</organism>
<evidence type="ECO:0000256" key="2">
    <source>
        <dbReference type="ARBA" id="ARBA00023125"/>
    </source>
</evidence>
<dbReference type="InterPro" id="IPR018060">
    <property type="entry name" value="HTH_AraC"/>
</dbReference>
<keyword evidence="3" id="KW-0804">Transcription</keyword>